<dbReference type="EMBL" id="LR796737">
    <property type="protein sequence ID" value="CAB4162791.1"/>
    <property type="molecule type" value="Genomic_DNA"/>
</dbReference>
<proteinExistence type="predicted"/>
<dbReference type="EMBL" id="LR796418">
    <property type="protein sequence ID" value="CAB4143335.1"/>
    <property type="molecule type" value="Genomic_DNA"/>
</dbReference>
<name>A0A6J5P059_9CAUD</name>
<gene>
    <name evidence="1" type="ORF">UFOVP436_118</name>
    <name evidence="2" type="ORF">UFOVP784_118</name>
</gene>
<sequence>MAIVDPQPIKRDFKSLNNKSNLYDVSAISKIRAEKGLPDPFSNMSFAGTDISATMVIPNIDRVTGTVGSMDVLELAEVQTISYSIHRENAPVRTIGHVNPRGFVKGGRTIAGSLIFTVFNEYAFYRIKEYRQIMAETGLFFAPLADMLPPFDIVLTFFNEYGLGGKMKIYGVTIVDEGQTMSVDDLITEQTYTFMARGIQPLLSMDYDPMLLGSEESAVYKDRQNNYYGEDKMVQYTTFIDRIRKPQ</sequence>
<organism evidence="2">
    <name type="scientific">uncultured Caudovirales phage</name>
    <dbReference type="NCBI Taxonomy" id="2100421"/>
    <lineage>
        <taxon>Viruses</taxon>
        <taxon>Duplodnaviria</taxon>
        <taxon>Heunggongvirae</taxon>
        <taxon>Uroviricota</taxon>
        <taxon>Caudoviricetes</taxon>
        <taxon>Peduoviridae</taxon>
        <taxon>Maltschvirus</taxon>
        <taxon>Maltschvirus maltsch</taxon>
    </lineage>
</organism>
<reference evidence="2" key="1">
    <citation type="submission" date="2020-04" db="EMBL/GenBank/DDBJ databases">
        <authorList>
            <person name="Chiriac C."/>
            <person name="Salcher M."/>
            <person name="Ghai R."/>
            <person name="Kavagutti S V."/>
        </authorList>
    </citation>
    <scope>NUCLEOTIDE SEQUENCE</scope>
</reference>
<evidence type="ECO:0000313" key="2">
    <source>
        <dbReference type="EMBL" id="CAB4162791.1"/>
    </source>
</evidence>
<evidence type="ECO:0000313" key="1">
    <source>
        <dbReference type="EMBL" id="CAB4143335.1"/>
    </source>
</evidence>
<evidence type="ECO:0008006" key="3">
    <source>
        <dbReference type="Google" id="ProtNLM"/>
    </source>
</evidence>
<accession>A0A6J5P059</accession>
<protein>
    <recommendedName>
        <fullName evidence="3">Virion structural protein</fullName>
    </recommendedName>
</protein>